<reference evidence="2" key="1">
    <citation type="journal article" date="2023" name="IMA Fungus">
        <title>Comparative genomic study of the Penicillium genus elucidates a diverse pangenome and 15 lateral gene transfer events.</title>
        <authorList>
            <person name="Petersen C."/>
            <person name="Sorensen T."/>
            <person name="Nielsen M.R."/>
            <person name="Sondergaard T.E."/>
            <person name="Sorensen J.L."/>
            <person name="Fitzpatrick D.A."/>
            <person name="Frisvad J.C."/>
            <person name="Nielsen K.L."/>
        </authorList>
    </citation>
    <scope>NUCLEOTIDE SEQUENCE</scope>
    <source>
        <strain evidence="2">IBT 15450</strain>
    </source>
</reference>
<dbReference type="CDD" id="cd00303">
    <property type="entry name" value="retropepsin_like"/>
    <property type="match status" value="1"/>
</dbReference>
<feature type="compositionally biased region" description="Polar residues" evidence="1">
    <location>
        <begin position="47"/>
        <end position="56"/>
    </location>
</feature>
<keyword evidence="3" id="KW-1185">Reference proteome</keyword>
<gene>
    <name evidence="2" type="ORF">N7460_004517</name>
</gene>
<name>A0AAD6IC70_PENCN</name>
<protein>
    <submittedName>
        <fullName evidence="2">Uncharacterized protein</fullName>
    </submittedName>
</protein>
<feature type="compositionally biased region" description="Low complexity" evidence="1">
    <location>
        <begin position="36"/>
        <end position="46"/>
    </location>
</feature>
<accession>A0AAD6IC70</accession>
<dbReference type="EMBL" id="JAQJZL010000004">
    <property type="protein sequence ID" value="KAJ6043162.1"/>
    <property type="molecule type" value="Genomic_DNA"/>
</dbReference>
<dbReference type="Gene3D" id="2.40.70.10">
    <property type="entry name" value="Acid Proteases"/>
    <property type="match status" value="1"/>
</dbReference>
<evidence type="ECO:0000256" key="1">
    <source>
        <dbReference type="SAM" id="MobiDB-lite"/>
    </source>
</evidence>
<feature type="compositionally biased region" description="Basic and acidic residues" evidence="1">
    <location>
        <begin position="71"/>
        <end position="107"/>
    </location>
</feature>
<evidence type="ECO:0000313" key="2">
    <source>
        <dbReference type="EMBL" id="KAJ6043162.1"/>
    </source>
</evidence>
<feature type="region of interest" description="Disordered" evidence="1">
    <location>
        <begin position="35"/>
        <end position="112"/>
    </location>
</feature>
<organism evidence="2 3">
    <name type="scientific">Penicillium canescens</name>
    <dbReference type="NCBI Taxonomy" id="5083"/>
    <lineage>
        <taxon>Eukaryota</taxon>
        <taxon>Fungi</taxon>
        <taxon>Dikarya</taxon>
        <taxon>Ascomycota</taxon>
        <taxon>Pezizomycotina</taxon>
        <taxon>Eurotiomycetes</taxon>
        <taxon>Eurotiomycetidae</taxon>
        <taxon>Eurotiales</taxon>
        <taxon>Aspergillaceae</taxon>
        <taxon>Penicillium</taxon>
    </lineage>
</organism>
<dbReference type="Pfam" id="PF13650">
    <property type="entry name" value="Asp_protease_2"/>
    <property type="match status" value="1"/>
</dbReference>
<proteinExistence type="predicted"/>
<evidence type="ECO:0000313" key="3">
    <source>
        <dbReference type="Proteomes" id="UP001219568"/>
    </source>
</evidence>
<dbReference type="InterPro" id="IPR021109">
    <property type="entry name" value="Peptidase_aspartic_dom_sf"/>
</dbReference>
<dbReference type="AlphaFoldDB" id="A0AAD6IC70"/>
<dbReference type="Proteomes" id="UP001219568">
    <property type="component" value="Unassembled WGS sequence"/>
</dbReference>
<dbReference type="SUPFAM" id="SSF50630">
    <property type="entry name" value="Acid proteases"/>
    <property type="match status" value="1"/>
</dbReference>
<comment type="caution">
    <text evidence="2">The sequence shown here is derived from an EMBL/GenBank/DDBJ whole genome shotgun (WGS) entry which is preliminary data.</text>
</comment>
<sequence length="369" mass="40473">MEGHYGWPEVRAMRSPTSWAAQMLRLAQDAEIGDPAAANSGAASSATNLRENSVTSKIKFHESTNLGISAENRDQKGYEDDGYDRERGDDQYDHYFGHDPGHDPGDRDPEDSDVTVGFFADQFDDHDQPPFRRAAFTEHTAPVEGTASKKHAVVTCRNYRDHFDTKTSLYRHLKGCTLYAQHVHTGEATVAIGAISNTRRVCLDSGCVITLIDSDLVKELRAQATPTKPILVHGIGSKHVSSSYVVIDTFYFGKDNTAQITIEAYVVDKLRAGLLIGMDVIGHEGFRIDTDNRTIRIASCIGITIPIDIQVKSPPEARIATALSTAVLARCNARILVLPQASLPLGDYVFKGHYPALAFYLTLTDPNPA</sequence>
<reference evidence="2" key="2">
    <citation type="submission" date="2023-01" db="EMBL/GenBank/DDBJ databases">
        <authorList>
            <person name="Petersen C."/>
        </authorList>
    </citation>
    <scope>NUCLEOTIDE SEQUENCE</scope>
    <source>
        <strain evidence="2">IBT 15450</strain>
    </source>
</reference>